<reference evidence="2" key="1">
    <citation type="journal article" date="2015" name="PLoS Genet.">
        <title>The dynamic genome and transcriptome of the human fungal pathogen Blastomyces and close relative Emmonsia.</title>
        <authorList>
            <person name="Munoz J.F."/>
            <person name="Gauthier G.M."/>
            <person name="Desjardins C.A."/>
            <person name="Gallo J.E."/>
            <person name="Holder J."/>
            <person name="Sullivan T.D."/>
            <person name="Marty A.J."/>
            <person name="Carmen J.C."/>
            <person name="Chen Z."/>
            <person name="Ding L."/>
            <person name="Gujja S."/>
            <person name="Magrini V."/>
            <person name="Misas E."/>
            <person name="Mitreva M."/>
            <person name="Priest M."/>
            <person name="Saif S."/>
            <person name="Whiston E.A."/>
            <person name="Young S."/>
            <person name="Zeng Q."/>
            <person name="Goldman W.E."/>
            <person name="Mardis E.R."/>
            <person name="Taylor J.W."/>
            <person name="McEwen J.G."/>
            <person name="Clay O.K."/>
            <person name="Klein B.S."/>
            <person name="Cuomo C.A."/>
        </authorList>
    </citation>
    <scope>NUCLEOTIDE SEQUENCE [LARGE SCALE GENOMIC DNA]</scope>
    <source>
        <strain evidence="2">UAMH 3008</strain>
    </source>
</reference>
<sequence length="79" mass="9121">MAGLSEELNLPLKSVMEHDEIDQFNPSQLVSLISYTERLPLYENEKAIFHQLSSLWSLAKTIQRCLLPSRSSHHRCSRP</sequence>
<evidence type="ECO:0000313" key="2">
    <source>
        <dbReference type="Proteomes" id="UP000034164"/>
    </source>
</evidence>
<gene>
    <name evidence="1" type="ORF">EMCG_07466</name>
</gene>
<comment type="caution">
    <text evidence="1">The sequence shown here is derived from an EMBL/GenBank/DDBJ whole genome shotgun (WGS) entry which is preliminary data.</text>
</comment>
<dbReference type="AlphaFoldDB" id="A0A0G2I9B9"/>
<protein>
    <submittedName>
        <fullName evidence="1">Uncharacterized protein</fullName>
    </submittedName>
</protein>
<dbReference type="Proteomes" id="UP000034164">
    <property type="component" value="Unassembled WGS sequence"/>
</dbReference>
<dbReference type="OrthoDB" id="4183769at2759"/>
<name>A0A0G2I9B9_9EURO</name>
<accession>A0A0G2I9B9</accession>
<dbReference type="EMBL" id="LCZI01000383">
    <property type="protein sequence ID" value="KKZ66860.1"/>
    <property type="molecule type" value="Genomic_DNA"/>
</dbReference>
<proteinExistence type="predicted"/>
<dbReference type="VEuPathDB" id="FungiDB:EMCG_07466"/>
<evidence type="ECO:0000313" key="1">
    <source>
        <dbReference type="EMBL" id="KKZ66860.1"/>
    </source>
</evidence>
<organism evidence="1 2">
    <name type="scientific">[Emmonsia] crescens</name>
    <dbReference type="NCBI Taxonomy" id="73230"/>
    <lineage>
        <taxon>Eukaryota</taxon>
        <taxon>Fungi</taxon>
        <taxon>Dikarya</taxon>
        <taxon>Ascomycota</taxon>
        <taxon>Pezizomycotina</taxon>
        <taxon>Eurotiomycetes</taxon>
        <taxon>Eurotiomycetidae</taxon>
        <taxon>Onygenales</taxon>
        <taxon>Ajellomycetaceae</taxon>
        <taxon>Emergomyces</taxon>
    </lineage>
</organism>